<accession>A0AAV4TE58</accession>
<protein>
    <submittedName>
        <fullName evidence="2">Uncharacterized protein</fullName>
    </submittedName>
</protein>
<evidence type="ECO:0000313" key="2">
    <source>
        <dbReference type="EMBL" id="GIY42258.1"/>
    </source>
</evidence>
<feature type="compositionally biased region" description="Basic and acidic residues" evidence="1">
    <location>
        <begin position="41"/>
        <end position="51"/>
    </location>
</feature>
<keyword evidence="3" id="KW-1185">Reference proteome</keyword>
<feature type="compositionally biased region" description="Polar residues" evidence="1">
    <location>
        <begin position="20"/>
        <end position="29"/>
    </location>
</feature>
<sequence>MLQTEKISPRDKNRAKWQPYESSLSNNKAKITADETLGVQGERDNKKEKGKREGKKSILSLRARRKGNSFYFHIFLDPYLIAKHLSLPPSTFCYLSLSLGPQREKVN</sequence>
<reference evidence="2 3" key="1">
    <citation type="submission" date="2021-06" db="EMBL/GenBank/DDBJ databases">
        <title>Caerostris darwini draft genome.</title>
        <authorList>
            <person name="Kono N."/>
            <person name="Arakawa K."/>
        </authorList>
    </citation>
    <scope>NUCLEOTIDE SEQUENCE [LARGE SCALE GENOMIC DNA]</scope>
</reference>
<gene>
    <name evidence="2" type="ORF">CDAR_236291</name>
</gene>
<organism evidence="2 3">
    <name type="scientific">Caerostris darwini</name>
    <dbReference type="NCBI Taxonomy" id="1538125"/>
    <lineage>
        <taxon>Eukaryota</taxon>
        <taxon>Metazoa</taxon>
        <taxon>Ecdysozoa</taxon>
        <taxon>Arthropoda</taxon>
        <taxon>Chelicerata</taxon>
        <taxon>Arachnida</taxon>
        <taxon>Araneae</taxon>
        <taxon>Araneomorphae</taxon>
        <taxon>Entelegynae</taxon>
        <taxon>Araneoidea</taxon>
        <taxon>Araneidae</taxon>
        <taxon>Caerostris</taxon>
    </lineage>
</organism>
<comment type="caution">
    <text evidence="2">The sequence shown here is derived from an EMBL/GenBank/DDBJ whole genome shotgun (WGS) entry which is preliminary data.</text>
</comment>
<feature type="region of interest" description="Disordered" evidence="1">
    <location>
        <begin position="1"/>
        <end position="56"/>
    </location>
</feature>
<dbReference type="AlphaFoldDB" id="A0AAV4TE58"/>
<evidence type="ECO:0000313" key="3">
    <source>
        <dbReference type="Proteomes" id="UP001054837"/>
    </source>
</evidence>
<dbReference type="Proteomes" id="UP001054837">
    <property type="component" value="Unassembled WGS sequence"/>
</dbReference>
<proteinExistence type="predicted"/>
<evidence type="ECO:0000256" key="1">
    <source>
        <dbReference type="SAM" id="MobiDB-lite"/>
    </source>
</evidence>
<dbReference type="EMBL" id="BPLQ01009171">
    <property type="protein sequence ID" value="GIY42258.1"/>
    <property type="molecule type" value="Genomic_DNA"/>
</dbReference>
<name>A0AAV4TE58_9ARAC</name>